<dbReference type="AlphaFoldDB" id="A0A0G1PQT6"/>
<dbReference type="SUPFAM" id="SSF101960">
    <property type="entry name" value="Stabilizer of iron transporter SufD"/>
    <property type="match status" value="2"/>
</dbReference>
<dbReference type="InterPro" id="IPR030934">
    <property type="entry name" value="Intein_C"/>
</dbReference>
<dbReference type="Gene3D" id="3.10.28.10">
    <property type="entry name" value="Homing endonucleases"/>
    <property type="match status" value="1"/>
</dbReference>
<dbReference type="InterPro" id="IPR027434">
    <property type="entry name" value="Homing_endonucl"/>
</dbReference>
<dbReference type="NCBIfam" id="TIGR01443">
    <property type="entry name" value="intein_Cterm"/>
    <property type="match status" value="1"/>
</dbReference>
<dbReference type="Pfam" id="PF01458">
    <property type="entry name" value="SUFBD_core"/>
    <property type="match status" value="1"/>
</dbReference>
<organism evidence="5 6">
    <name type="scientific">Candidatus Magasanikbacteria bacterium GW2011_GWA2_45_39</name>
    <dbReference type="NCBI Taxonomy" id="1619041"/>
    <lineage>
        <taxon>Bacteria</taxon>
        <taxon>Candidatus Magasanikiibacteriota</taxon>
    </lineage>
</organism>
<dbReference type="InterPro" id="IPR000825">
    <property type="entry name" value="SUF_FeS_clus_asmbl_SufBD_core"/>
</dbReference>
<evidence type="ECO:0000259" key="4">
    <source>
        <dbReference type="PROSITE" id="PS50819"/>
    </source>
</evidence>
<evidence type="ECO:0000256" key="2">
    <source>
        <dbReference type="ARBA" id="ARBA00023000"/>
    </source>
</evidence>
<sequence length="852" mass="96774">MPNSPQFKSASFSPSAGYAAGFAMPERAHAKSPKGLTREVIESLSTQKQEPAWMLAARLNAFEIFKQKPLPAWGGDLSKIDFDDLYYYVRPDERVHQNWNDVPADIKETFDRLGVPEAEKQFLAGSGAQYDSEAVYHNIQKHLTDKGVIFLDTDTALKKYPELFKEYFGTVVPPADNKFSALNSAVWSGGSFIYIPKCVRVELPLQAYFRINTERMGQFERTLIIADEGSYVHYVEGCFIKGTRVVTQKKYVPIEDIKIGDKVLTHKGRFKKVYHIQKRPYTGDLYSVEIYGDATQKMQATAEHPFLTVRRTHKNERNTHWKKEWKPCNQLTKGDYLLIPINQTVKTSNQHKITIPLGRGRHGFKNFVITLPSTLSFFRLVGYYLAEGSVSSGHYLNFSFHENEREYINEIKKLLNEIFPEYRYREVHYRANHSTSIVVNSTALARVFVASFGKNAFERHIPIWMLEEQPSKQRGLIHTFFNGDGNYYCQQTKYGRKEIFRLSTVSPNMVRQLRDILLRLGIVGAINCQKDRGENRRPMYNVCIGGEQAQNFGMLVEQKIKSKLNKKKRATMFYLDTNFAYVPIKKISHKKTVNKTVYNFSVRDDESYIANNVAVHNCTAPAYTTNSLHSAVVEIVVKRGARVRYTTIQNWSKNVYNLVTKRAYVYADGLMEWVDGNLGSALTMKYPSAVLLERGARGTVLSLAMAGKNQHQDAGGKVIHVAPYTSSMIISKSVSYGGGRASYRGLVKVAPKAEHARCFVSCDALILDAASRADTYPTMDIRARECNISHEASVSKIGEEQLFYLQSRGLDETQARSLIVNGFLEPIVKELPMEYAVELNRLIQLEMQGAVG</sequence>
<evidence type="ECO:0000313" key="5">
    <source>
        <dbReference type="EMBL" id="KKU07818.1"/>
    </source>
</evidence>
<dbReference type="PROSITE" id="PS50819">
    <property type="entry name" value="INTEIN_ENDONUCLEASE"/>
    <property type="match status" value="1"/>
</dbReference>
<accession>A0A0G1PQT6</accession>
<dbReference type="SMART" id="SM00305">
    <property type="entry name" value="HintC"/>
    <property type="match status" value="1"/>
</dbReference>
<dbReference type="PANTHER" id="PTHR30508">
    <property type="entry name" value="FES CLUSTER ASSEMBLY PROTEIN SUF"/>
    <property type="match status" value="1"/>
</dbReference>
<dbReference type="Pfam" id="PF19295">
    <property type="entry name" value="SufBD_N"/>
    <property type="match status" value="1"/>
</dbReference>
<dbReference type="PROSITE" id="PS50817">
    <property type="entry name" value="INTEIN_N_TER"/>
    <property type="match status" value="1"/>
</dbReference>
<dbReference type="PANTHER" id="PTHR30508:SF1">
    <property type="entry name" value="UPF0051 PROTEIN ABCI8, CHLOROPLASTIC-RELATED"/>
    <property type="match status" value="1"/>
</dbReference>
<comment type="caution">
    <text evidence="5">The sequence shown here is derived from an EMBL/GenBank/DDBJ whole genome shotgun (WGS) entry which is preliminary data.</text>
</comment>
<comment type="similarity">
    <text evidence="3">Belongs to the iron-sulfur cluster assembly SufBD family.</text>
</comment>
<dbReference type="InterPro" id="IPR006141">
    <property type="entry name" value="Intein_N"/>
</dbReference>
<dbReference type="InterPro" id="IPR028992">
    <property type="entry name" value="Hedgehog/Intein_dom"/>
</dbReference>
<dbReference type="Pfam" id="PF14528">
    <property type="entry name" value="LAGLIDADG_3"/>
    <property type="match status" value="1"/>
</dbReference>
<dbReference type="InterPro" id="IPR006142">
    <property type="entry name" value="INTEIN"/>
</dbReference>
<dbReference type="EMBL" id="LCKX01000005">
    <property type="protein sequence ID" value="KKU07818.1"/>
    <property type="molecule type" value="Genomic_DNA"/>
</dbReference>
<dbReference type="CDD" id="cd00081">
    <property type="entry name" value="Hint"/>
    <property type="match status" value="1"/>
</dbReference>
<dbReference type="Gene3D" id="2.170.16.10">
    <property type="entry name" value="Hedgehog/Intein (Hint) domain"/>
    <property type="match status" value="2"/>
</dbReference>
<dbReference type="GO" id="GO:0016539">
    <property type="term" value="P:intein-mediated protein splicing"/>
    <property type="evidence" value="ECO:0007669"/>
    <property type="project" value="InterPro"/>
</dbReference>
<gene>
    <name evidence="5" type="ORF">UX10_C0005G0024</name>
</gene>
<dbReference type="PATRIC" id="fig|1619041.3.peg.210"/>
<dbReference type="InterPro" id="IPR045595">
    <property type="entry name" value="SufBD_N"/>
</dbReference>
<protein>
    <recommendedName>
        <fullName evidence="4">DOD-type homing endonuclease domain-containing protein</fullName>
    </recommendedName>
</protein>
<dbReference type="InterPro" id="IPR003587">
    <property type="entry name" value="Hint_dom_N"/>
</dbReference>
<dbReference type="Proteomes" id="UP000033999">
    <property type="component" value="Unassembled WGS sequence"/>
</dbReference>
<dbReference type="SUPFAM" id="SSF51294">
    <property type="entry name" value="Hedgehog/intein (Hint) domain"/>
    <property type="match status" value="1"/>
</dbReference>
<name>A0A0G1PQT6_9BACT</name>
<dbReference type="InterPro" id="IPR036844">
    <property type="entry name" value="Hint_dom_sf"/>
</dbReference>
<dbReference type="PROSITE" id="PS50818">
    <property type="entry name" value="INTEIN_C_TER"/>
    <property type="match status" value="1"/>
</dbReference>
<keyword evidence="1" id="KW-0068">Autocatalytic cleavage</keyword>
<dbReference type="SMART" id="SM00306">
    <property type="entry name" value="HintN"/>
    <property type="match status" value="1"/>
</dbReference>
<dbReference type="InterPro" id="IPR003586">
    <property type="entry name" value="Hint_dom_C"/>
</dbReference>
<dbReference type="PRINTS" id="PR00379">
    <property type="entry name" value="INTEIN"/>
</dbReference>
<proteinExistence type="inferred from homology"/>
<reference evidence="5 6" key="1">
    <citation type="journal article" date="2015" name="Nature">
        <title>rRNA introns, odd ribosomes, and small enigmatic genomes across a large radiation of phyla.</title>
        <authorList>
            <person name="Brown C.T."/>
            <person name="Hug L.A."/>
            <person name="Thomas B.C."/>
            <person name="Sharon I."/>
            <person name="Castelle C.J."/>
            <person name="Singh A."/>
            <person name="Wilkins M.J."/>
            <person name="Williams K.H."/>
            <person name="Banfield J.F."/>
        </authorList>
    </citation>
    <scope>NUCLEOTIDE SEQUENCE [LARGE SCALE GENOMIC DNA]</scope>
</reference>
<evidence type="ECO:0000256" key="1">
    <source>
        <dbReference type="ARBA" id="ARBA00022813"/>
    </source>
</evidence>
<keyword evidence="2" id="KW-0651">Protein splicing</keyword>
<evidence type="ECO:0000256" key="3">
    <source>
        <dbReference type="ARBA" id="ARBA00043967"/>
    </source>
</evidence>
<dbReference type="InterPro" id="IPR004860">
    <property type="entry name" value="LAGLIDADG_dom"/>
</dbReference>
<dbReference type="InterPro" id="IPR037284">
    <property type="entry name" value="SUF_FeS_clus_asmbl_SufBD_sf"/>
</dbReference>
<dbReference type="GO" id="GO:0016226">
    <property type="term" value="P:iron-sulfur cluster assembly"/>
    <property type="evidence" value="ECO:0007669"/>
    <property type="project" value="InterPro"/>
</dbReference>
<dbReference type="Pfam" id="PF13403">
    <property type="entry name" value="Hint_2"/>
    <property type="match status" value="1"/>
</dbReference>
<dbReference type="InterPro" id="IPR055346">
    <property type="entry name" value="Fe-S_cluster_assembly_SufBD"/>
</dbReference>
<evidence type="ECO:0000313" key="6">
    <source>
        <dbReference type="Proteomes" id="UP000033999"/>
    </source>
</evidence>
<dbReference type="InterPro" id="IPR004042">
    <property type="entry name" value="Intein_endonuc_central"/>
</dbReference>
<dbReference type="GO" id="GO:0004519">
    <property type="term" value="F:endonuclease activity"/>
    <property type="evidence" value="ECO:0007669"/>
    <property type="project" value="InterPro"/>
</dbReference>
<dbReference type="SUPFAM" id="SSF55608">
    <property type="entry name" value="Homing endonucleases"/>
    <property type="match status" value="1"/>
</dbReference>
<feature type="domain" description="DOD-type homing endonuclease" evidence="4">
    <location>
        <begin position="380"/>
        <end position="522"/>
    </location>
</feature>